<sequence length="327" mass="38233">MLNERQTSNNKAGKAGATPNINYPGNMNALDSKTHNEKLKRDLRAKEEEAKTLTLEARQACKDLAEAKVNMSTEKKKAMEELASLQEKNAHYKRILNELNAEIPCKGQERQRDELKASVDELEAKFGDVLKEKLELERQIVEMKRTKASKEERMDKIAKQNEKIENFMITAKCKLEKDKEKSEALDKDNRDLQDLCTGMKREVEEFLREMNEISKASISAQQRLENGDTKFVNLLDFIEIQLDEEHFTKFEKFPPQRLSEEHEHLQREGEKTKYEYEAFKEKVRDEMNKKCAELDELKKELEYLESQQVPRKKSGKLLRGAFVCRKQ</sequence>
<feature type="compositionally biased region" description="Polar residues" evidence="2">
    <location>
        <begin position="1"/>
        <end position="11"/>
    </location>
</feature>
<dbReference type="Proteomes" id="UP001249851">
    <property type="component" value="Unassembled WGS sequence"/>
</dbReference>
<comment type="caution">
    <text evidence="3">The sequence shown here is derived from an EMBL/GenBank/DDBJ whole genome shotgun (WGS) entry which is preliminary data.</text>
</comment>
<evidence type="ECO:0000313" key="3">
    <source>
        <dbReference type="EMBL" id="KAK2564532.1"/>
    </source>
</evidence>
<organism evidence="3 4">
    <name type="scientific">Acropora cervicornis</name>
    <name type="common">Staghorn coral</name>
    <dbReference type="NCBI Taxonomy" id="6130"/>
    <lineage>
        <taxon>Eukaryota</taxon>
        <taxon>Metazoa</taxon>
        <taxon>Cnidaria</taxon>
        <taxon>Anthozoa</taxon>
        <taxon>Hexacorallia</taxon>
        <taxon>Scleractinia</taxon>
        <taxon>Astrocoeniina</taxon>
        <taxon>Acroporidae</taxon>
        <taxon>Acropora</taxon>
    </lineage>
</organism>
<feature type="coiled-coil region" evidence="1">
    <location>
        <begin position="280"/>
        <end position="307"/>
    </location>
</feature>
<keyword evidence="4" id="KW-1185">Reference proteome</keyword>
<proteinExistence type="predicted"/>
<feature type="region of interest" description="Disordered" evidence="2">
    <location>
        <begin position="1"/>
        <end position="34"/>
    </location>
</feature>
<accession>A0AAD9QND7</accession>
<name>A0AAD9QND7_ACRCE</name>
<feature type="compositionally biased region" description="Polar residues" evidence="2">
    <location>
        <begin position="19"/>
        <end position="31"/>
    </location>
</feature>
<evidence type="ECO:0000256" key="1">
    <source>
        <dbReference type="SAM" id="Coils"/>
    </source>
</evidence>
<evidence type="ECO:0000313" key="4">
    <source>
        <dbReference type="Proteomes" id="UP001249851"/>
    </source>
</evidence>
<evidence type="ECO:0000256" key="2">
    <source>
        <dbReference type="SAM" id="MobiDB-lite"/>
    </source>
</evidence>
<dbReference type="EMBL" id="JARQWQ010000022">
    <property type="protein sequence ID" value="KAK2564532.1"/>
    <property type="molecule type" value="Genomic_DNA"/>
</dbReference>
<gene>
    <name evidence="3" type="ORF">P5673_011980</name>
</gene>
<dbReference type="AlphaFoldDB" id="A0AAD9QND7"/>
<protein>
    <submittedName>
        <fullName evidence="3">Uncharacterized protein</fullName>
    </submittedName>
</protein>
<reference evidence="3" key="1">
    <citation type="journal article" date="2023" name="G3 (Bethesda)">
        <title>Whole genome assembly and annotation of the endangered Caribbean coral Acropora cervicornis.</title>
        <authorList>
            <person name="Selwyn J.D."/>
            <person name="Vollmer S.V."/>
        </authorList>
    </citation>
    <scope>NUCLEOTIDE SEQUENCE</scope>
    <source>
        <strain evidence="3">K2</strain>
    </source>
</reference>
<keyword evidence="1" id="KW-0175">Coiled coil</keyword>
<dbReference type="SUPFAM" id="SSF90257">
    <property type="entry name" value="Myosin rod fragments"/>
    <property type="match status" value="1"/>
</dbReference>
<reference evidence="3" key="2">
    <citation type="journal article" date="2023" name="Science">
        <title>Genomic signatures of disease resistance in endangered staghorn corals.</title>
        <authorList>
            <person name="Vollmer S.V."/>
            <person name="Selwyn J.D."/>
            <person name="Despard B.A."/>
            <person name="Roesel C.L."/>
        </authorList>
    </citation>
    <scope>NUCLEOTIDE SEQUENCE</scope>
    <source>
        <strain evidence="3">K2</strain>
    </source>
</reference>